<gene>
    <name evidence="2" type="ORF">KIH74_30130</name>
</gene>
<comment type="caution">
    <text evidence="2">The sequence shown here is derived from an EMBL/GenBank/DDBJ whole genome shotgun (WGS) entry which is preliminary data.</text>
</comment>
<dbReference type="Pfam" id="PF07811">
    <property type="entry name" value="TadE"/>
    <property type="match status" value="1"/>
</dbReference>
<name>A0ABS5TQ74_9ACTN</name>
<feature type="domain" description="TadE-like" evidence="1">
    <location>
        <begin position="2"/>
        <end position="41"/>
    </location>
</feature>
<dbReference type="InterPro" id="IPR012495">
    <property type="entry name" value="TadE-like_dom"/>
</dbReference>
<dbReference type="EMBL" id="JAHBAY010000016">
    <property type="protein sequence ID" value="MBT0773241.1"/>
    <property type="molecule type" value="Genomic_DNA"/>
</dbReference>
<protein>
    <submittedName>
        <fullName evidence="2">Pilus assembly protein</fullName>
    </submittedName>
</protein>
<reference evidence="2 3" key="1">
    <citation type="submission" date="2021-05" db="EMBL/GenBank/DDBJ databases">
        <title>Kineosporia and Streptomyces sp. nov. two new marine actinobacteria isolated from Coral.</title>
        <authorList>
            <person name="Buangrab K."/>
            <person name="Sutthacheep M."/>
            <person name="Yeemin T."/>
            <person name="Harunari E."/>
            <person name="Igarashi Y."/>
            <person name="Kanchanasin P."/>
            <person name="Tanasupawat S."/>
            <person name="Phongsopitanun W."/>
        </authorList>
    </citation>
    <scope>NUCLEOTIDE SEQUENCE [LARGE SCALE GENOMIC DNA]</scope>
    <source>
        <strain evidence="2 3">J2-2</strain>
    </source>
</reference>
<sequence length="131" mass="13244">MTLEFVVVVPGLLLVLSLVIFGGRLALAHQAVEAAAAEAARTASIARQASTAAGDARAAAQNTLDEERLRCSSTTTSVDTSGFAAPVGTAATVSATVTCVVNLSDLALPGLPGSRTVTATGDSPLDTYRER</sequence>
<organism evidence="2 3">
    <name type="scientific">Kineosporia corallincola</name>
    <dbReference type="NCBI Taxonomy" id="2835133"/>
    <lineage>
        <taxon>Bacteria</taxon>
        <taxon>Bacillati</taxon>
        <taxon>Actinomycetota</taxon>
        <taxon>Actinomycetes</taxon>
        <taxon>Kineosporiales</taxon>
        <taxon>Kineosporiaceae</taxon>
        <taxon>Kineosporia</taxon>
    </lineage>
</organism>
<dbReference type="Proteomes" id="UP001197247">
    <property type="component" value="Unassembled WGS sequence"/>
</dbReference>
<keyword evidence="3" id="KW-1185">Reference proteome</keyword>
<evidence type="ECO:0000259" key="1">
    <source>
        <dbReference type="Pfam" id="PF07811"/>
    </source>
</evidence>
<evidence type="ECO:0000313" key="2">
    <source>
        <dbReference type="EMBL" id="MBT0773241.1"/>
    </source>
</evidence>
<evidence type="ECO:0000313" key="3">
    <source>
        <dbReference type="Proteomes" id="UP001197247"/>
    </source>
</evidence>
<proteinExistence type="predicted"/>
<accession>A0ABS5TQ74</accession>